<dbReference type="InterPro" id="IPR038597">
    <property type="entry name" value="GGGP/HepGP_synthase_sf"/>
</dbReference>
<evidence type="ECO:0000256" key="3">
    <source>
        <dbReference type="ARBA" id="ARBA00022723"/>
    </source>
</evidence>
<dbReference type="InterPro" id="IPR008205">
    <property type="entry name" value="GGGP_HepGP_synthase"/>
</dbReference>
<evidence type="ECO:0000256" key="5">
    <source>
        <dbReference type="ARBA" id="ARBA00023098"/>
    </source>
</evidence>
<dbReference type="GO" id="GO:0000287">
    <property type="term" value="F:magnesium ion binding"/>
    <property type="evidence" value="ECO:0007669"/>
    <property type="project" value="UniProtKB-UniRule"/>
</dbReference>
<dbReference type="GO" id="GO:0120536">
    <property type="term" value="F:heptaprenylglyceryl phosphate synthase activity"/>
    <property type="evidence" value="ECO:0007669"/>
    <property type="project" value="UniProtKB-ARBA"/>
</dbReference>
<evidence type="ECO:0000256" key="9">
    <source>
        <dbReference type="HAMAP-Rule" id="MF_00112"/>
    </source>
</evidence>
<evidence type="ECO:0000313" key="11">
    <source>
        <dbReference type="EMBL" id="TDA37664.1"/>
    </source>
</evidence>
<keyword evidence="9" id="KW-0963">Cytoplasm</keyword>
<dbReference type="EMBL" id="RXIH01000018">
    <property type="protein sequence ID" value="RZN56731.1"/>
    <property type="molecule type" value="Genomic_DNA"/>
</dbReference>
<dbReference type="SUPFAM" id="SSF51395">
    <property type="entry name" value="FMN-linked oxidoreductases"/>
    <property type="match status" value="1"/>
</dbReference>
<name>A0A520KG56_9CREN</name>
<evidence type="ECO:0000256" key="1">
    <source>
        <dbReference type="ARBA" id="ARBA00022516"/>
    </source>
</evidence>
<evidence type="ECO:0000256" key="8">
    <source>
        <dbReference type="ARBA" id="ARBA00047288"/>
    </source>
</evidence>
<accession>A0A520KG56</accession>
<evidence type="ECO:0000256" key="6">
    <source>
        <dbReference type="ARBA" id="ARBA00023209"/>
    </source>
</evidence>
<proteinExistence type="inferred from homology"/>
<evidence type="ECO:0000313" key="12">
    <source>
        <dbReference type="Proteomes" id="UP000316080"/>
    </source>
</evidence>
<keyword evidence="6 9" id="KW-0594">Phospholipid biosynthesis</keyword>
<keyword evidence="3 9" id="KW-0479">Metal-binding</keyword>
<gene>
    <name evidence="11" type="ORF">DSO09_06550</name>
    <name evidence="10" type="ORF">EF809_02240</name>
</gene>
<dbReference type="CDD" id="cd02812">
    <property type="entry name" value="PcrB_like"/>
    <property type="match status" value="1"/>
</dbReference>
<dbReference type="GO" id="GO:0005737">
    <property type="term" value="C:cytoplasm"/>
    <property type="evidence" value="ECO:0007669"/>
    <property type="project" value="UniProtKB-SubCell"/>
</dbReference>
<dbReference type="EC" id="2.5.1.41" evidence="9"/>
<keyword evidence="1 9" id="KW-0444">Lipid biosynthesis</keyword>
<evidence type="ECO:0000313" key="13">
    <source>
        <dbReference type="Proteomes" id="UP000317265"/>
    </source>
</evidence>
<dbReference type="UniPathway" id="UPA00940"/>
<dbReference type="Pfam" id="PF01884">
    <property type="entry name" value="PcrB"/>
    <property type="match status" value="1"/>
</dbReference>
<dbReference type="NCBIfam" id="TIGR01769">
    <property type="entry name" value="GGGP"/>
    <property type="match status" value="1"/>
</dbReference>
<keyword evidence="5 9" id="KW-0443">Lipid metabolism</keyword>
<organism evidence="10 12">
    <name type="scientific">Thermoproteota archaeon</name>
    <dbReference type="NCBI Taxonomy" id="2056631"/>
    <lineage>
        <taxon>Archaea</taxon>
        <taxon>Thermoproteota</taxon>
    </lineage>
</organism>
<keyword evidence="2 9" id="KW-0808">Transferase</keyword>
<dbReference type="Proteomes" id="UP000317265">
    <property type="component" value="Unassembled WGS sequence"/>
</dbReference>
<comment type="similarity">
    <text evidence="9">Belongs to the GGGP/HepGP synthase family.</text>
</comment>
<dbReference type="EMBL" id="QNVI01000066">
    <property type="protein sequence ID" value="TDA37664.1"/>
    <property type="molecule type" value="Genomic_DNA"/>
</dbReference>
<sequence>MLKKVEKYLVSKIEEKGCIHIALIDPEKCNPEDSKYISKMIKEAGSSAIMVGGSTYFGEKLDEVIKGLKNGSDLPVIIFPGNIASISKYADAIWFLSVLNSLNPYYITGAQAMSARIIKSYNLEAIPLAYIIISPGGTAGFVSQANPIPVDKPEIIAMYALAAQYMGMRFVYIERGSGVSEPIPPIIVKKIREILDESHLIVGGGIKNKEQAKEIAKAGAEIIVTGTILENNIEVLKDIVDGIEEGVNAKTY</sequence>
<keyword evidence="4 9" id="KW-0460">Magnesium</keyword>
<dbReference type="PANTHER" id="PTHR40029">
    <property type="match status" value="1"/>
</dbReference>
<dbReference type="GO" id="GO:0046474">
    <property type="term" value="P:glycerophospholipid biosynthetic process"/>
    <property type="evidence" value="ECO:0007669"/>
    <property type="project" value="UniProtKB-UniRule"/>
</dbReference>
<evidence type="ECO:0000256" key="7">
    <source>
        <dbReference type="ARBA" id="ARBA00023264"/>
    </source>
</evidence>
<reference evidence="10 12" key="2">
    <citation type="journal article" date="2019" name="Nat. Microbiol.">
        <title>Wide diversity of methane and short-chain alkane metabolisms in uncultured archaea.</title>
        <authorList>
            <person name="Borrel G."/>
            <person name="Adam P.S."/>
            <person name="McKay L.J."/>
            <person name="Chen L.X."/>
            <person name="Sierra-Garcia I.N."/>
            <person name="Sieber C.M."/>
            <person name="Letourneur Q."/>
            <person name="Ghozlane A."/>
            <person name="Andersen G.L."/>
            <person name="Li W.J."/>
            <person name="Hallam S.J."/>
            <person name="Muyzer G."/>
            <person name="de Oliveira V.M."/>
            <person name="Inskeep W.P."/>
            <person name="Banfield J.F."/>
            <person name="Gribaldo S."/>
        </authorList>
    </citation>
    <scope>NUCLEOTIDE SEQUENCE [LARGE SCALE GENOMIC DNA]</scope>
    <source>
        <strain evidence="10">Verst-YHS</strain>
    </source>
</reference>
<reference evidence="11 13" key="1">
    <citation type="journal article" date="2019" name="Nat. Microbiol.">
        <title>Expanding anaerobic alkane metabolism in the domain of Archaea.</title>
        <authorList>
            <person name="Wang Y."/>
            <person name="Wegener G."/>
            <person name="Hou J."/>
            <person name="Wang F."/>
            <person name="Xiao X."/>
        </authorList>
    </citation>
    <scope>NUCLEOTIDE SEQUENCE [LARGE SCALE GENOMIC DNA]</scope>
    <source>
        <strain evidence="11">WYZ-LMO11</strain>
    </source>
</reference>
<protein>
    <recommendedName>
        <fullName evidence="9">Geranylgeranylglyceryl phosphate synthase</fullName>
        <shortName evidence="9">GGGP synthase</shortName>
        <shortName evidence="9">GGGPS</shortName>
        <ecNumber evidence="9">2.5.1.41</ecNumber>
    </recommendedName>
    <alternativeName>
        <fullName evidence="9">(S)-3-O-geranylgeranylglyceryl phosphate synthase</fullName>
    </alternativeName>
    <alternativeName>
        <fullName evidence="9">Phosphoglycerol geranylgeranyltransferase</fullName>
    </alternativeName>
</protein>
<dbReference type="PANTHER" id="PTHR40029:SF2">
    <property type="entry name" value="HEPTAPRENYLGLYCERYL PHOSPHATE SYNTHASE"/>
    <property type="match status" value="1"/>
</dbReference>
<comment type="catalytic activity">
    <reaction evidence="8 9">
        <text>sn-glycerol 1-phosphate + (2E,6E,10E)-geranylgeranyl diphosphate = sn-3-O-(geranylgeranyl)glycerol 1-phosphate + diphosphate</text>
        <dbReference type="Rhea" id="RHEA:23404"/>
        <dbReference type="ChEBI" id="CHEBI:33019"/>
        <dbReference type="ChEBI" id="CHEBI:57677"/>
        <dbReference type="ChEBI" id="CHEBI:57685"/>
        <dbReference type="ChEBI" id="CHEBI:58756"/>
        <dbReference type="EC" id="2.5.1.41"/>
    </reaction>
</comment>
<dbReference type="Gene3D" id="3.20.20.390">
    <property type="entry name" value="FMN-linked oxidoreductases"/>
    <property type="match status" value="1"/>
</dbReference>
<dbReference type="HAMAP" id="MF_00112">
    <property type="entry name" value="GGGP_HepGP_synthase"/>
    <property type="match status" value="1"/>
</dbReference>
<comment type="pathway">
    <text evidence="9">Membrane lipid metabolism; glycerophospholipid metabolism.</text>
</comment>
<dbReference type="GO" id="GO:0047294">
    <property type="term" value="F:phosphoglycerol geranylgeranyltransferase activity"/>
    <property type="evidence" value="ECO:0007669"/>
    <property type="project" value="UniProtKB-UniRule"/>
</dbReference>
<dbReference type="FunFam" id="3.20.20.390:FF:000001">
    <property type="entry name" value="Heptaprenylglyceryl phosphate synthase"/>
    <property type="match status" value="1"/>
</dbReference>
<dbReference type="InterPro" id="IPR010946">
    <property type="entry name" value="GGGP_synth"/>
</dbReference>
<comment type="function">
    <text evidence="9">Prenyltransferase that catalyzes the transfer of the geranylgeranyl moiety of geranylgeranyl diphosphate (GGPP) to the C3 hydroxyl of sn-glycerol-1-phosphate (G1P). This reaction is the first ether-bond-formation step in the biosynthesis of archaeal membrane lipids.</text>
</comment>
<dbReference type="InterPro" id="IPR039074">
    <property type="entry name" value="GGGP/HepGP_synthase_I"/>
</dbReference>
<feature type="binding site" evidence="9">
    <location>
        <position position="25"/>
    </location>
    <ligand>
        <name>Mg(2+)</name>
        <dbReference type="ChEBI" id="CHEBI:18420"/>
    </ligand>
</feature>
<feature type="binding site" evidence="9">
    <location>
        <position position="54"/>
    </location>
    <ligand>
        <name>Mg(2+)</name>
        <dbReference type="ChEBI" id="CHEBI:18420"/>
    </ligand>
</feature>
<dbReference type="NCBIfam" id="TIGR01768">
    <property type="entry name" value="GGGP-family"/>
    <property type="match status" value="1"/>
</dbReference>
<evidence type="ECO:0000256" key="2">
    <source>
        <dbReference type="ARBA" id="ARBA00022679"/>
    </source>
</evidence>
<comment type="cofactor">
    <cofactor evidence="9">
        <name>Mg(2+)</name>
        <dbReference type="ChEBI" id="CHEBI:18420"/>
    </cofactor>
</comment>
<keyword evidence="7 9" id="KW-1208">Phospholipid metabolism</keyword>
<comment type="caution">
    <text evidence="10">The sequence shown here is derived from an EMBL/GenBank/DDBJ whole genome shotgun (WGS) entry which is preliminary data.</text>
</comment>
<evidence type="ECO:0000313" key="10">
    <source>
        <dbReference type="EMBL" id="RZN56731.1"/>
    </source>
</evidence>
<dbReference type="Proteomes" id="UP000316080">
    <property type="component" value="Unassembled WGS sequence"/>
</dbReference>
<comment type="subcellular location">
    <subcellularLocation>
        <location evidence="9">Cytoplasm</location>
    </subcellularLocation>
</comment>
<dbReference type="AlphaFoldDB" id="A0A520KG56"/>
<dbReference type="NCBIfam" id="NF003198">
    <property type="entry name" value="PRK04169.1-2"/>
    <property type="match status" value="1"/>
</dbReference>
<comment type="caution">
    <text evidence="9">Lacks conserved residue(s) required for the propagation of feature annotation.</text>
</comment>
<evidence type="ECO:0000256" key="4">
    <source>
        <dbReference type="ARBA" id="ARBA00022842"/>
    </source>
</evidence>